<dbReference type="Proteomes" id="UP001152320">
    <property type="component" value="Chromosome 5"/>
</dbReference>
<keyword evidence="2" id="KW-1185">Reference proteome</keyword>
<name>A0A9Q1CCD2_HOLLE</name>
<gene>
    <name evidence="1" type="ORF">HOLleu_13133</name>
</gene>
<organism evidence="1 2">
    <name type="scientific">Holothuria leucospilota</name>
    <name type="common">Black long sea cucumber</name>
    <name type="synonym">Mertensiothuria leucospilota</name>
    <dbReference type="NCBI Taxonomy" id="206669"/>
    <lineage>
        <taxon>Eukaryota</taxon>
        <taxon>Metazoa</taxon>
        <taxon>Echinodermata</taxon>
        <taxon>Eleutherozoa</taxon>
        <taxon>Echinozoa</taxon>
        <taxon>Holothuroidea</taxon>
        <taxon>Aspidochirotacea</taxon>
        <taxon>Aspidochirotida</taxon>
        <taxon>Holothuriidae</taxon>
        <taxon>Holothuria</taxon>
    </lineage>
</organism>
<accession>A0A9Q1CCD2</accession>
<dbReference type="EMBL" id="JAIZAY010000005">
    <property type="protein sequence ID" value="KAJ8042143.1"/>
    <property type="molecule type" value="Genomic_DNA"/>
</dbReference>
<comment type="caution">
    <text evidence="1">The sequence shown here is derived from an EMBL/GenBank/DDBJ whole genome shotgun (WGS) entry which is preliminary data.</text>
</comment>
<proteinExistence type="predicted"/>
<protein>
    <submittedName>
        <fullName evidence="1">Uncharacterized protein</fullName>
    </submittedName>
</protein>
<sequence>MFTYLDLKGRVTCHQKELFHLSVKELSPPIKDPLELFQYLLPFSKYTSSKFDGF</sequence>
<dbReference type="AlphaFoldDB" id="A0A9Q1CCD2"/>
<reference evidence="1" key="1">
    <citation type="submission" date="2021-10" db="EMBL/GenBank/DDBJ databases">
        <title>Tropical sea cucumber genome reveals ecological adaptation and Cuvierian tubules defense mechanism.</title>
        <authorList>
            <person name="Chen T."/>
        </authorList>
    </citation>
    <scope>NUCLEOTIDE SEQUENCE</scope>
    <source>
        <strain evidence="1">Nanhai2018</strain>
        <tissue evidence="1">Muscle</tissue>
    </source>
</reference>
<evidence type="ECO:0000313" key="2">
    <source>
        <dbReference type="Proteomes" id="UP001152320"/>
    </source>
</evidence>
<evidence type="ECO:0000313" key="1">
    <source>
        <dbReference type="EMBL" id="KAJ8042143.1"/>
    </source>
</evidence>